<dbReference type="OrthoDB" id="6639303at2759"/>
<protein>
    <submittedName>
        <fullName evidence="2">Uncharacterized protein</fullName>
    </submittedName>
</protein>
<feature type="region of interest" description="Disordered" evidence="1">
    <location>
        <begin position="49"/>
        <end position="78"/>
    </location>
</feature>
<dbReference type="Proteomes" id="UP000007819">
    <property type="component" value="Chromosome A1"/>
</dbReference>
<evidence type="ECO:0000256" key="1">
    <source>
        <dbReference type="SAM" id="MobiDB-lite"/>
    </source>
</evidence>
<feature type="compositionally biased region" description="Pro residues" evidence="1">
    <location>
        <begin position="60"/>
        <end position="72"/>
    </location>
</feature>
<reference evidence="3" key="1">
    <citation type="submission" date="2010-06" db="EMBL/GenBank/DDBJ databases">
        <authorList>
            <person name="Jiang H."/>
            <person name="Abraham K."/>
            <person name="Ali S."/>
            <person name="Alsbrooks S.L."/>
            <person name="Anim B.N."/>
            <person name="Anosike U.S."/>
            <person name="Attaway T."/>
            <person name="Bandaranaike D.P."/>
            <person name="Battles P.K."/>
            <person name="Bell S.N."/>
            <person name="Bell A.V."/>
            <person name="Beltran B."/>
            <person name="Bickham C."/>
            <person name="Bustamante Y."/>
            <person name="Caleb T."/>
            <person name="Canada A."/>
            <person name="Cardenas V."/>
            <person name="Carter K."/>
            <person name="Chacko J."/>
            <person name="Chandrabose M.N."/>
            <person name="Chavez D."/>
            <person name="Chavez A."/>
            <person name="Chen L."/>
            <person name="Chu H.-S."/>
            <person name="Claassen K.J."/>
            <person name="Cockrell R."/>
            <person name="Collins M."/>
            <person name="Cooper J.A."/>
            <person name="Cree A."/>
            <person name="Curry S.M."/>
            <person name="Da Y."/>
            <person name="Dao M.D."/>
            <person name="Das B."/>
            <person name="Davila M.-L."/>
            <person name="Davy-Carroll L."/>
            <person name="Denson S."/>
            <person name="Dinh H."/>
            <person name="Ebong V.E."/>
            <person name="Edwards J.R."/>
            <person name="Egan A."/>
            <person name="El-Daye J."/>
            <person name="Escobedo L."/>
            <person name="Fernandez S."/>
            <person name="Fernando P.R."/>
            <person name="Flagg N."/>
            <person name="Forbes L.D."/>
            <person name="Fowler R.G."/>
            <person name="Fu Q."/>
            <person name="Gabisi R.A."/>
            <person name="Ganer J."/>
            <person name="Garbino Pronczuk A."/>
            <person name="Garcia R.M."/>
            <person name="Garner T."/>
            <person name="Garrett T.E."/>
            <person name="Gonzalez D.A."/>
            <person name="Hamid H."/>
            <person name="Hawkins E.S."/>
            <person name="Hirani K."/>
            <person name="Hogues M.E."/>
            <person name="Hollins B."/>
            <person name="Hsiao C.-H."/>
            <person name="Jabil R."/>
            <person name="James M.L."/>
            <person name="Jhangiani S.N."/>
            <person name="Johnson B."/>
            <person name="Johnson Q."/>
            <person name="Joshi V."/>
            <person name="Kalu J.B."/>
            <person name="Kam C."/>
            <person name="Kashfia A."/>
            <person name="Keebler J."/>
            <person name="Kisamo H."/>
            <person name="Kovar C.L."/>
            <person name="Lago L.A."/>
            <person name="Lai C.-Y."/>
            <person name="Laidlaw J."/>
            <person name="Lara F."/>
            <person name="Le T.-K."/>
            <person name="Lee S.L."/>
            <person name="Legall F.H."/>
            <person name="Lemon S.J."/>
            <person name="Lewis L.R."/>
            <person name="Li B."/>
            <person name="Liu Y."/>
            <person name="Liu Y.-S."/>
            <person name="Lopez J."/>
            <person name="Lozado R.J."/>
            <person name="Lu J."/>
            <person name="Madu R.C."/>
            <person name="Maheshwari M."/>
            <person name="Maheshwari R."/>
            <person name="Malloy K."/>
            <person name="Martinez E."/>
            <person name="Mathew T."/>
            <person name="Mercado I.C."/>
            <person name="Mercado C."/>
            <person name="Meyer B."/>
            <person name="Montgomery K."/>
            <person name="Morgan M.B."/>
            <person name="Munidasa M."/>
            <person name="Nazareth L.V."/>
            <person name="Nelson J."/>
            <person name="Ng B.M."/>
            <person name="Nguyen N.B."/>
            <person name="Nguyen P.Q."/>
            <person name="Nguyen T."/>
            <person name="Obregon M."/>
            <person name="Okwuonu G.O."/>
            <person name="Onwere C.G."/>
            <person name="Orozco G."/>
            <person name="Parra A."/>
            <person name="Patel S."/>
            <person name="Patil S."/>
            <person name="Perez A."/>
            <person name="Perez Y."/>
            <person name="Pham C."/>
            <person name="Primus E.L."/>
            <person name="Pu L.-L."/>
            <person name="Puazo M."/>
            <person name="Qin X."/>
            <person name="Quiroz J.B."/>
            <person name="Reese J."/>
            <person name="Richards S."/>
            <person name="Rives C.M."/>
            <person name="Robberts R."/>
            <person name="Ruiz S.J."/>
            <person name="Ruiz M.J."/>
            <person name="Santibanez J."/>
            <person name="Schneider B.W."/>
            <person name="Sisson I."/>
            <person name="Smith M."/>
            <person name="Sodergren E."/>
            <person name="Song X.-Z."/>
            <person name="Song B.B."/>
            <person name="Summersgill H."/>
            <person name="Thelus R."/>
            <person name="Thornton R.D."/>
            <person name="Trejos Z.Y."/>
            <person name="Usmani K."/>
            <person name="Vattathil S."/>
            <person name="Villasana D."/>
            <person name="Walker D.L."/>
            <person name="Wang S."/>
            <person name="Wang K."/>
            <person name="White C.S."/>
            <person name="Williams A.C."/>
            <person name="Williamson J."/>
            <person name="Wilson K."/>
            <person name="Woghiren I.O."/>
            <person name="Woodworth J.R."/>
            <person name="Worley K.C."/>
            <person name="Wright R.A."/>
            <person name="Wu W."/>
            <person name="Young L."/>
            <person name="Zhang L."/>
            <person name="Zhang J."/>
            <person name="Zhu Y."/>
            <person name="Muzny D.M."/>
            <person name="Weinstock G."/>
            <person name="Gibbs R.A."/>
        </authorList>
    </citation>
    <scope>NUCLEOTIDE SEQUENCE [LARGE SCALE GENOMIC DNA]</scope>
    <source>
        <strain evidence="3">LSR1</strain>
    </source>
</reference>
<evidence type="ECO:0000313" key="2">
    <source>
        <dbReference type="EnsemblMetazoa" id="XP_016663779.1"/>
    </source>
</evidence>
<dbReference type="RefSeq" id="XP_016663779.1">
    <property type="nucleotide sequence ID" value="XM_016808290.1"/>
</dbReference>
<sequence length="176" mass="20333">MELDPNPVFSQDAQPLDWLLEDFNNEYGAMTQSGDSGYLSRQESLPINNWHRDFSSPIHEPSPPQNTPPPPKYNAISSPDLLPEFEVSNDSPNMLIPHAPIRLHHPSPTFGEIQFTPLQEHENLIFGELNTTQNSVEMDWSDDGYNEQFYRLMENYEGWGSDFDEINELFLKKHNK</sequence>
<dbReference type="AlphaFoldDB" id="A0A8R2D6D0"/>
<dbReference type="KEGG" id="api:100575983"/>
<keyword evidence="3" id="KW-1185">Reference proteome</keyword>
<reference evidence="2" key="2">
    <citation type="submission" date="2022-06" db="UniProtKB">
        <authorList>
            <consortium name="EnsemblMetazoa"/>
        </authorList>
    </citation>
    <scope>IDENTIFICATION</scope>
</reference>
<proteinExistence type="predicted"/>
<organism evidence="2 3">
    <name type="scientific">Acyrthosiphon pisum</name>
    <name type="common">Pea aphid</name>
    <dbReference type="NCBI Taxonomy" id="7029"/>
    <lineage>
        <taxon>Eukaryota</taxon>
        <taxon>Metazoa</taxon>
        <taxon>Ecdysozoa</taxon>
        <taxon>Arthropoda</taxon>
        <taxon>Hexapoda</taxon>
        <taxon>Insecta</taxon>
        <taxon>Pterygota</taxon>
        <taxon>Neoptera</taxon>
        <taxon>Paraneoptera</taxon>
        <taxon>Hemiptera</taxon>
        <taxon>Sternorrhyncha</taxon>
        <taxon>Aphidomorpha</taxon>
        <taxon>Aphidoidea</taxon>
        <taxon>Aphididae</taxon>
        <taxon>Macrosiphini</taxon>
        <taxon>Acyrthosiphon</taxon>
    </lineage>
</organism>
<evidence type="ECO:0000313" key="3">
    <source>
        <dbReference type="Proteomes" id="UP000007819"/>
    </source>
</evidence>
<name>A0A8R2D6D0_ACYPI</name>
<accession>A0A8R2D6D0</accession>
<dbReference type="EnsemblMetazoa" id="XM_016808290.2">
    <property type="protein sequence ID" value="XP_016663779.1"/>
    <property type="gene ID" value="LOC100575983"/>
</dbReference>
<dbReference type="GeneID" id="100575983"/>